<gene>
    <name evidence="2" type="ORF">AVDCRST_MAG95-1475</name>
</gene>
<reference evidence="2" key="1">
    <citation type="submission" date="2020-02" db="EMBL/GenBank/DDBJ databases">
        <authorList>
            <person name="Meier V. D."/>
        </authorList>
    </citation>
    <scope>NUCLEOTIDE SEQUENCE</scope>
    <source>
        <strain evidence="2">AVDCRST_MAG95</strain>
    </source>
</reference>
<dbReference type="EMBL" id="CADCTJ010000459">
    <property type="protein sequence ID" value="CAA9242049.1"/>
    <property type="molecule type" value="Genomic_DNA"/>
</dbReference>
<keyword evidence="1" id="KW-1133">Transmembrane helix</keyword>
<keyword evidence="1" id="KW-0812">Transmembrane</keyword>
<protein>
    <submittedName>
        <fullName evidence="2">Uncharacterized protein</fullName>
    </submittedName>
</protein>
<keyword evidence="1" id="KW-0472">Membrane</keyword>
<accession>A0A6J4I5Y9</accession>
<sequence>MENTAKDYSHIKGWGVDADPKNDPTYPMKHRTNEEHKGYTWDRPTQQPASVEVLHSNERPNLTAVFGTTVPPSGLSGMIRRFAFRHSENSYLHWLPLIFADRVNVVEGILDDFKHGHVPNIFAEKGYKAELKHNPSGLLLKAAIAAVITVSVVALIRSGNNDDDAQYD</sequence>
<proteinExistence type="predicted"/>
<feature type="transmembrane region" description="Helical" evidence="1">
    <location>
        <begin position="138"/>
        <end position="156"/>
    </location>
</feature>
<dbReference type="AlphaFoldDB" id="A0A6J4I5Y9"/>
<evidence type="ECO:0000256" key="1">
    <source>
        <dbReference type="SAM" id="Phobius"/>
    </source>
</evidence>
<organism evidence="2">
    <name type="scientific">uncultured Adhaeribacter sp</name>
    <dbReference type="NCBI Taxonomy" id="448109"/>
    <lineage>
        <taxon>Bacteria</taxon>
        <taxon>Pseudomonadati</taxon>
        <taxon>Bacteroidota</taxon>
        <taxon>Cytophagia</taxon>
        <taxon>Cytophagales</taxon>
        <taxon>Hymenobacteraceae</taxon>
        <taxon>Adhaeribacter</taxon>
        <taxon>environmental samples</taxon>
    </lineage>
</organism>
<evidence type="ECO:0000313" key="2">
    <source>
        <dbReference type="EMBL" id="CAA9242049.1"/>
    </source>
</evidence>
<name>A0A6J4I5Y9_9BACT</name>